<sequence>MNILIISRGYPCEGDPIYGIFESDQAKALVKLGHKVVVLCIDRRFHAPLKRKIGITKDFVDDICVYRMFVAPLPINIGLSFTSFIASLAGSFLFERIKKECGLPDIIHAHYLFSIPIAVKIGHKYNIPVVATEHWSVWNAKKLPREALRLAKKYYPRISSLISVSEALKQAILEKAGYESLVINNIVDTEYYNYVENSKVDSGKFIFLSVGTLIKRKGFDLLIKAFKNANFSSEVSLIIRGDGPEYDSLFSLVTELQLENRVQFIGKISREEMKALFNKSSVYVQPSRFETFGVVFIEALACGLPVIATICGGPENFITSEDGILIPTDDVDALTRSMIEMRNNVSNYNSKAISDRCISKFSPNIIARQIVNVYNKVLEKEV</sequence>
<dbReference type="GO" id="GO:0016757">
    <property type="term" value="F:glycosyltransferase activity"/>
    <property type="evidence" value="ECO:0007669"/>
    <property type="project" value="InterPro"/>
</dbReference>
<dbReference type="InterPro" id="IPR001296">
    <property type="entry name" value="Glyco_trans_1"/>
</dbReference>
<feature type="domain" description="Glycosyltransferase subfamily 4-like N-terminal" evidence="2">
    <location>
        <begin position="25"/>
        <end position="190"/>
    </location>
</feature>
<feature type="domain" description="Glycosyl transferase family 1" evidence="1">
    <location>
        <begin position="197"/>
        <end position="343"/>
    </location>
</feature>
<evidence type="ECO:0000313" key="4">
    <source>
        <dbReference type="Proteomes" id="UP000283341"/>
    </source>
</evidence>
<accession>A0A412IG06</accession>
<dbReference type="AlphaFoldDB" id="A0A412IG06"/>
<name>A0A412IG06_9BACE</name>
<evidence type="ECO:0000313" key="3">
    <source>
        <dbReference type="EMBL" id="RGS35960.1"/>
    </source>
</evidence>
<protein>
    <submittedName>
        <fullName evidence="3">Glycosyltransferase family 4 protein</fullName>
    </submittedName>
</protein>
<evidence type="ECO:0000259" key="2">
    <source>
        <dbReference type="Pfam" id="PF13439"/>
    </source>
</evidence>
<dbReference type="InterPro" id="IPR028098">
    <property type="entry name" value="Glyco_trans_4-like_N"/>
</dbReference>
<dbReference type="Proteomes" id="UP000283341">
    <property type="component" value="Unassembled WGS sequence"/>
</dbReference>
<dbReference type="Pfam" id="PF00534">
    <property type="entry name" value="Glycos_transf_1"/>
    <property type="match status" value="1"/>
</dbReference>
<dbReference type="Gene3D" id="3.40.50.2000">
    <property type="entry name" value="Glycogen Phosphorylase B"/>
    <property type="match status" value="2"/>
</dbReference>
<dbReference type="PANTHER" id="PTHR45947">
    <property type="entry name" value="SULFOQUINOVOSYL TRANSFERASE SQD2"/>
    <property type="match status" value="1"/>
</dbReference>
<dbReference type="RefSeq" id="WP_118402917.1">
    <property type="nucleotide sequence ID" value="NZ_JADNFX010000026.1"/>
</dbReference>
<gene>
    <name evidence="3" type="ORF">DWX97_15025</name>
</gene>
<dbReference type="InterPro" id="IPR050194">
    <property type="entry name" value="Glycosyltransferase_grp1"/>
</dbReference>
<reference evidence="3 4" key="1">
    <citation type="submission" date="2018-08" db="EMBL/GenBank/DDBJ databases">
        <title>A genome reference for cultivated species of the human gut microbiota.</title>
        <authorList>
            <person name="Zou Y."/>
            <person name="Xue W."/>
            <person name="Luo G."/>
        </authorList>
    </citation>
    <scope>NUCLEOTIDE SEQUENCE [LARGE SCALE GENOMIC DNA]</scope>
    <source>
        <strain evidence="3 4">AF22-3AC</strain>
    </source>
</reference>
<comment type="caution">
    <text evidence="3">The sequence shown here is derived from an EMBL/GenBank/DDBJ whole genome shotgun (WGS) entry which is preliminary data.</text>
</comment>
<dbReference type="SUPFAM" id="SSF53756">
    <property type="entry name" value="UDP-Glycosyltransferase/glycogen phosphorylase"/>
    <property type="match status" value="1"/>
</dbReference>
<keyword evidence="3" id="KW-0808">Transferase</keyword>
<dbReference type="EMBL" id="QRVJ01000012">
    <property type="protein sequence ID" value="RGS35960.1"/>
    <property type="molecule type" value="Genomic_DNA"/>
</dbReference>
<dbReference type="Pfam" id="PF13439">
    <property type="entry name" value="Glyco_transf_4"/>
    <property type="match status" value="1"/>
</dbReference>
<proteinExistence type="predicted"/>
<evidence type="ECO:0000259" key="1">
    <source>
        <dbReference type="Pfam" id="PF00534"/>
    </source>
</evidence>
<organism evidence="3 4">
    <name type="scientific">Bacteroides cellulosilyticus</name>
    <dbReference type="NCBI Taxonomy" id="246787"/>
    <lineage>
        <taxon>Bacteria</taxon>
        <taxon>Pseudomonadati</taxon>
        <taxon>Bacteroidota</taxon>
        <taxon>Bacteroidia</taxon>
        <taxon>Bacteroidales</taxon>
        <taxon>Bacteroidaceae</taxon>
        <taxon>Bacteroides</taxon>
    </lineage>
</organism>
<dbReference type="PANTHER" id="PTHR45947:SF3">
    <property type="entry name" value="SULFOQUINOVOSYL TRANSFERASE SQD2"/>
    <property type="match status" value="1"/>
</dbReference>